<dbReference type="Proteomes" id="UP000578077">
    <property type="component" value="Unassembled WGS sequence"/>
</dbReference>
<evidence type="ECO:0000256" key="2">
    <source>
        <dbReference type="SAM" id="Phobius"/>
    </source>
</evidence>
<feature type="transmembrane region" description="Helical" evidence="2">
    <location>
        <begin position="45"/>
        <end position="63"/>
    </location>
</feature>
<protein>
    <submittedName>
        <fullName evidence="3">Uncharacterized protein</fullName>
    </submittedName>
</protein>
<dbReference type="RefSeq" id="WP_184633827.1">
    <property type="nucleotide sequence ID" value="NZ_BAABKT010000005.1"/>
</dbReference>
<dbReference type="AlphaFoldDB" id="A0A841EAP2"/>
<feature type="transmembrane region" description="Helical" evidence="2">
    <location>
        <begin position="20"/>
        <end position="39"/>
    </location>
</feature>
<evidence type="ECO:0000256" key="1">
    <source>
        <dbReference type="SAM" id="MobiDB-lite"/>
    </source>
</evidence>
<keyword evidence="2" id="KW-1133">Transmembrane helix</keyword>
<sequence length="200" mass="22076">MGVARTRTYTDDTRLFWQQLGKVAAGGVALFAVCALWGIRDAVVWSSAAAAVTSLAVMILLAWRTRAPCGRAPYGRVRFVLDESGLHYRRGRRGQCAVTRCYRLADIASVQLRTHTGVPQSLEFGYDRHGLPELRIETVCGRADSYQVLALDFEGCEEFRSFVADVCDTAGMEKRRPGFSGPGDPVDRWDNPSALRTAQS</sequence>
<keyword evidence="4" id="KW-1185">Reference proteome</keyword>
<proteinExistence type="predicted"/>
<keyword evidence="2" id="KW-0472">Membrane</keyword>
<comment type="caution">
    <text evidence="3">The sequence shown here is derived from an EMBL/GenBank/DDBJ whole genome shotgun (WGS) entry which is preliminary data.</text>
</comment>
<gene>
    <name evidence="3" type="ORF">HNR25_001331</name>
</gene>
<evidence type="ECO:0000313" key="3">
    <source>
        <dbReference type="EMBL" id="MBB5997580.1"/>
    </source>
</evidence>
<accession>A0A841EAP2</accession>
<keyword evidence="2" id="KW-0812">Transmembrane</keyword>
<name>A0A841EAP2_9ACTN</name>
<dbReference type="EMBL" id="JACHLY010000001">
    <property type="protein sequence ID" value="MBB5997580.1"/>
    <property type="molecule type" value="Genomic_DNA"/>
</dbReference>
<evidence type="ECO:0000313" key="4">
    <source>
        <dbReference type="Proteomes" id="UP000578077"/>
    </source>
</evidence>
<reference evidence="3 4" key="1">
    <citation type="submission" date="2020-08" db="EMBL/GenBank/DDBJ databases">
        <title>Sequencing the genomes of 1000 actinobacteria strains.</title>
        <authorList>
            <person name="Klenk H.-P."/>
        </authorList>
    </citation>
    <scope>NUCLEOTIDE SEQUENCE [LARGE SCALE GENOMIC DNA]</scope>
    <source>
        <strain evidence="3 4">DSM 44593</strain>
    </source>
</reference>
<feature type="region of interest" description="Disordered" evidence="1">
    <location>
        <begin position="175"/>
        <end position="200"/>
    </location>
</feature>
<organism evidence="3 4">
    <name type="scientific">Streptomonospora salina</name>
    <dbReference type="NCBI Taxonomy" id="104205"/>
    <lineage>
        <taxon>Bacteria</taxon>
        <taxon>Bacillati</taxon>
        <taxon>Actinomycetota</taxon>
        <taxon>Actinomycetes</taxon>
        <taxon>Streptosporangiales</taxon>
        <taxon>Nocardiopsidaceae</taxon>
        <taxon>Streptomonospora</taxon>
    </lineage>
</organism>